<evidence type="ECO:0000256" key="2">
    <source>
        <dbReference type="SAM" id="MobiDB-lite"/>
    </source>
</evidence>
<dbReference type="InterPro" id="IPR040401">
    <property type="entry name" value="CCDC162"/>
</dbReference>
<evidence type="ECO:0000313" key="5">
    <source>
        <dbReference type="Proteomes" id="UP000694381"/>
    </source>
</evidence>
<feature type="compositionally biased region" description="Basic and acidic residues" evidence="2">
    <location>
        <begin position="1021"/>
        <end position="1031"/>
    </location>
</feature>
<dbReference type="GeneTree" id="ENSGT00940000165946"/>
<dbReference type="InterPro" id="IPR029376">
    <property type="entry name" value="DUF4549"/>
</dbReference>
<protein>
    <submittedName>
        <fullName evidence="4">Coiled-coil domain containing 162</fullName>
    </submittedName>
</protein>
<organism evidence="4 5">
    <name type="scientific">Nannospalax galili</name>
    <name type="common">Northern Israeli blind subterranean mole rat</name>
    <name type="synonym">Spalax galili</name>
    <dbReference type="NCBI Taxonomy" id="1026970"/>
    <lineage>
        <taxon>Eukaryota</taxon>
        <taxon>Metazoa</taxon>
        <taxon>Chordata</taxon>
        <taxon>Craniata</taxon>
        <taxon>Vertebrata</taxon>
        <taxon>Euteleostomi</taxon>
        <taxon>Mammalia</taxon>
        <taxon>Eutheria</taxon>
        <taxon>Euarchontoglires</taxon>
        <taxon>Glires</taxon>
        <taxon>Rodentia</taxon>
        <taxon>Myomorpha</taxon>
        <taxon>Muroidea</taxon>
        <taxon>Spalacidae</taxon>
        <taxon>Spalacinae</taxon>
        <taxon>Nannospalax</taxon>
    </lineage>
</organism>
<dbReference type="Pfam" id="PF15082">
    <property type="entry name" value="DUF4549"/>
    <property type="match status" value="1"/>
</dbReference>
<evidence type="ECO:0000313" key="4">
    <source>
        <dbReference type="Ensembl" id="ENSNGAP00000026294.1"/>
    </source>
</evidence>
<dbReference type="Proteomes" id="UP000694381">
    <property type="component" value="Unassembled WGS sequence"/>
</dbReference>
<keyword evidence="5" id="KW-1185">Reference proteome</keyword>
<keyword evidence="1" id="KW-0175">Coiled coil</keyword>
<reference evidence="4" key="2">
    <citation type="submission" date="2025-09" db="UniProtKB">
        <authorList>
            <consortium name="Ensembl"/>
        </authorList>
    </citation>
    <scope>IDENTIFICATION</scope>
</reference>
<dbReference type="Ensembl" id="ENSNGAT00000032022.1">
    <property type="protein sequence ID" value="ENSNGAP00000026294.1"/>
    <property type="gene ID" value="ENSNGAG00000023973.1"/>
</dbReference>
<feature type="coiled-coil region" evidence="1">
    <location>
        <begin position="1943"/>
        <end position="1970"/>
    </location>
</feature>
<sequence length="2107" mass="240767">DEVYQICSTERTQLLERELVAQLSELRAEMEEQGSLQGPAGRAYSSVQIPKDISYFRRERELALKKTLWVAHAKPLVIQADVLQRELESCLRREYTSENLPLLLLQYYTERITQLVQSKYLHMLRWKRFCQHSETMEQLYPLYKKQVSYIMKEFNDAVQRAERLSVARENFLMGKSNPRNLVTQEDLMIYTRWLVCHLHSLRTIHHYLQALQYLPILKVLSLADNQVPECGKENEKVYSRSPGPMDTSISGPVREDAAFVLPQHTTDPEELKPQLRHLLSHFHVSCDLQELRDSAKEMELFSLVSQKFQSIFTEQQRMRTFPDYEAGTAKVDFTGPAMTLKKRATWIPFVKIKPKYDPWQKKMLTKLKERRRIDVLMQLQAKFLKISNPKRVMQVLQDHAAKTVMVAPHHSSFPTSQGLHQYNYAMVLQLLGLDDGTEPSDRNPVLMRGAYLSFLCLRHLHIRELQRICLGVLNYFRSVERTLTINTSGLTLVSGNLVPTIEDSSWVNMVKGGLGTCQGLGPQHYVHRTPAEHKVHSVRFMEFSEVENQDDFYSTGAGCVHTQDQQGAYVMYDEALWDLEELEAELLLVASHYIEKEKGHKEDSKSERSQCWAWAHASVDRFAVLYDLWTWEAALLESRRQLLDTYFEAYQHTLDPEERFTLAQVMTDIMHRRPKFDLGHSYFIKAYQDECTCLRLHLLLVKGIFSHHLEQQREYVQRLWRGHHADDSETFGLPLNVITKQPVSINNSCPAAENVHLLEFHPSLGLVGLIPKALEHLLREAHLTHKPVSASGLVLLERHILQLALDLWLTPTKAEAWYSAHLQKDLFSAKVMGDPFLVEEVGLLALKSAVDEGQKQGQDSRALLLDTFSKLLELLTLRHRLIGMNVESAHVARLYKQLAQEMGFEEFHLYLRPVPFESASHKDKVDPPPPVFITSLLEDNGRVDRYSPTALVLAISELDDSHVGKFSFYTKEAILKLLRQSGVENMQVTLACQAVQKNALIVAVQQASFYHTPRVDCPADVKETRSSDLRNHGGVSPTRRDSRTPPGTESLLSPSPSKVPGTLIHSSARVQTAKRAPEAFVSIQLEKARLRDMMLNAFLLKKQTIADRTKSSEDIGKVKREVIVEYCQKLNCQMSHYALRGQIMAYCNSLTALLADFPTIKDTFFMVGQPQEKKGLKGSKEDLKADPRSFQPRPRSLLSDDGKVFLNLWFIPHPSEVLFMYKTLPEKAAFKALKLTLQLIASLHDIVAYLFSFAKLGNCSACFEFPLSPNPLRSDWGGTEGIGSELQELQKMLDSLQSPQDPSQVAQALLLRREVMLLQFDAAVRHLLRTFLAAGNVPAYQSVTDGAYHGLPPLSSSLRKSIFASQLSLPPPLDPQSLQAFVLFPWRTFLEDGGPFPFMNSTPNTLEHDMQMCLCGLSNRDRKVAHGELVGVQMLLEDVLLSSYSLIMEGSPEPQTTMDQNTQLDWSKLTALRSQLEGHPKTAAVLEGPSDAVMSLALLRSFLILWKQLEVLKEHWGRLKLQGQDVNSGPLYKQFSELYKVDIFYPSMKALARQIGKEDEFEGLILSSQSILPPKGASEIEIKTQQVCKSSLQFPWKIHFVASKSKDLWKHQVMKENFSVGRPQIVEKFIQRLMENSQDGGPEITFRRDHLEACLLSLGCDVMARERSNFETYSMCYEHVLQHARQKLSQKEKEVEMLRRSQVPPEDLAGQVAELSHALIMETTALRAQLTDLEEENLNLKTQIRKEVQEEYETLVQALFMTCLHIKEKLDENQLNLIQKVCELIGEVRAEGIANLKELKKTWGSARPDEGTKESLAKEQQWGSEQDHSSTLAALVCKARSLGRWRLAVQQARFRGQLSRAEKESIQSKKECLGIKLMAEQEVGLLRQQLLAVRQALTRAQTDNMRLWKQQNTQAQLLRELEHRVTQDSVTWQQLDILKTSSMEKLLEDVGQKEQQLQLLTEEAERASKLSQLQRKKMDRELQQMRGRLVQERSVKLDAFQRVQELQSRLHDTEQLTIQMSSTDGIISQAHCSINSASASSRYSHRHLPKTNLMGNKMTRRIQRPKTVPIKHKKRIDDALPNAAENVQLTTFQVQTAPSRISSRPHW</sequence>
<feature type="coiled-coil region" evidence="1">
    <location>
        <begin position="1681"/>
        <end position="1750"/>
    </location>
</feature>
<dbReference type="PANTHER" id="PTHR33331:SF13">
    <property type="entry name" value="COILED-COIL DOMAIN CONTAINING 162"/>
    <property type="match status" value="1"/>
</dbReference>
<proteinExistence type="predicted"/>
<dbReference type="PANTHER" id="PTHR33331">
    <property type="entry name" value="COILED-COIL DOMAIN-CONTAINING PROTEIN 162"/>
    <property type="match status" value="1"/>
</dbReference>
<name>A0A8C6RZP9_NANGA</name>
<feature type="region of interest" description="Disordered" evidence="2">
    <location>
        <begin position="1805"/>
        <end position="1825"/>
    </location>
</feature>
<evidence type="ECO:0000259" key="3">
    <source>
        <dbReference type="Pfam" id="PF15082"/>
    </source>
</evidence>
<feature type="compositionally biased region" description="Basic and acidic residues" evidence="2">
    <location>
        <begin position="1805"/>
        <end position="1817"/>
    </location>
</feature>
<feature type="region of interest" description="Disordered" evidence="2">
    <location>
        <begin position="1174"/>
        <end position="1194"/>
    </location>
</feature>
<feature type="domain" description="DUF4549" evidence="3">
    <location>
        <begin position="3"/>
        <end position="144"/>
    </location>
</feature>
<reference evidence="4" key="1">
    <citation type="submission" date="2025-08" db="UniProtKB">
        <authorList>
            <consortium name="Ensembl"/>
        </authorList>
    </citation>
    <scope>IDENTIFICATION</scope>
</reference>
<evidence type="ECO:0000256" key="1">
    <source>
        <dbReference type="SAM" id="Coils"/>
    </source>
</evidence>
<feature type="region of interest" description="Disordered" evidence="2">
    <location>
        <begin position="1021"/>
        <end position="1061"/>
    </location>
</feature>
<feature type="compositionally biased region" description="Basic and acidic residues" evidence="2">
    <location>
        <begin position="1174"/>
        <end position="1187"/>
    </location>
</feature>
<feature type="compositionally biased region" description="Polar residues" evidence="2">
    <location>
        <begin position="1045"/>
        <end position="1056"/>
    </location>
</feature>
<accession>A0A8C6RZP9</accession>
<gene>
    <name evidence="4" type="primary">LOC103749584</name>
</gene>